<name>A0ABX0I315_9FLAO</name>
<dbReference type="Proteomes" id="UP000800984">
    <property type="component" value="Unassembled WGS sequence"/>
</dbReference>
<evidence type="ECO:0000313" key="2">
    <source>
        <dbReference type="Proteomes" id="UP000800984"/>
    </source>
</evidence>
<accession>A0ABX0I315</accession>
<comment type="caution">
    <text evidence="1">The sequence shown here is derived from an EMBL/GenBank/DDBJ whole genome shotgun (WGS) entry which is preliminary data.</text>
</comment>
<keyword evidence="2" id="KW-1185">Reference proteome</keyword>
<dbReference type="Pfam" id="PF07377">
    <property type="entry name" value="DUF1493"/>
    <property type="match status" value="1"/>
</dbReference>
<sequence>MEVKEIEFSKLRHAYITVKTFLETESWDKVKSLDTKIEKDLGLAGDDNAEMLEKFVKKFELENKNFDYIKHFLSEGELFNMSSSLSTLLTLSIWIPLKTIELITFNSVKIEKPNFNNYPERDDLTFKEMITWYIEKDYVSTDNVKYKIKAEI</sequence>
<dbReference type="InterPro" id="IPR010862">
    <property type="entry name" value="DUF1493"/>
</dbReference>
<gene>
    <name evidence="1" type="ORF">G4D72_05520</name>
</gene>
<protein>
    <submittedName>
        <fullName evidence="1">DUF1493 family protein</fullName>
    </submittedName>
</protein>
<organism evidence="1 2">
    <name type="scientific">Flavobacterium difficile</name>
    <dbReference type="NCBI Taxonomy" id="2709659"/>
    <lineage>
        <taxon>Bacteria</taxon>
        <taxon>Pseudomonadati</taxon>
        <taxon>Bacteroidota</taxon>
        <taxon>Flavobacteriia</taxon>
        <taxon>Flavobacteriales</taxon>
        <taxon>Flavobacteriaceae</taxon>
        <taxon>Flavobacterium</taxon>
    </lineage>
</organism>
<proteinExistence type="predicted"/>
<dbReference type="RefSeq" id="WP_166076625.1">
    <property type="nucleotide sequence ID" value="NZ_JAAJBT010000002.1"/>
</dbReference>
<dbReference type="EMBL" id="JAAJBT010000002">
    <property type="protein sequence ID" value="NHM01567.1"/>
    <property type="molecule type" value="Genomic_DNA"/>
</dbReference>
<evidence type="ECO:0000313" key="1">
    <source>
        <dbReference type="EMBL" id="NHM01567.1"/>
    </source>
</evidence>
<reference evidence="1 2" key="1">
    <citation type="submission" date="2020-02" db="EMBL/GenBank/DDBJ databases">
        <authorList>
            <person name="Chen W.-M."/>
        </authorList>
    </citation>
    <scope>NUCLEOTIDE SEQUENCE [LARGE SCALE GENOMIC DNA]</scope>
    <source>
        <strain evidence="1 2">KDG-16</strain>
    </source>
</reference>